<dbReference type="SUPFAM" id="SSF53098">
    <property type="entry name" value="Ribonuclease H-like"/>
    <property type="match status" value="1"/>
</dbReference>
<feature type="compositionally biased region" description="Pro residues" evidence="2">
    <location>
        <begin position="673"/>
        <end position="689"/>
    </location>
</feature>
<reference evidence="5" key="1">
    <citation type="journal article" date="2005" name="Nature">
        <title>The map-based sequence of the rice genome.</title>
        <authorList>
            <consortium name="International rice genome sequencing project (IRGSP)"/>
            <person name="Matsumoto T."/>
            <person name="Wu J."/>
            <person name="Kanamori H."/>
            <person name="Katayose Y."/>
            <person name="Fujisawa M."/>
            <person name="Namiki N."/>
            <person name="Mizuno H."/>
            <person name="Yamamoto K."/>
            <person name="Antonio B.A."/>
            <person name="Baba T."/>
            <person name="Sakata K."/>
            <person name="Nagamura Y."/>
            <person name="Aoki H."/>
            <person name="Arikawa K."/>
            <person name="Arita K."/>
            <person name="Bito T."/>
            <person name="Chiden Y."/>
            <person name="Fujitsuka N."/>
            <person name="Fukunaka R."/>
            <person name="Hamada M."/>
            <person name="Harada C."/>
            <person name="Hayashi A."/>
            <person name="Hijishita S."/>
            <person name="Honda M."/>
            <person name="Hosokawa S."/>
            <person name="Ichikawa Y."/>
            <person name="Idonuma A."/>
            <person name="Iijima M."/>
            <person name="Ikeda M."/>
            <person name="Ikeno M."/>
            <person name="Ito K."/>
            <person name="Ito S."/>
            <person name="Ito T."/>
            <person name="Ito Y."/>
            <person name="Ito Y."/>
            <person name="Iwabuchi A."/>
            <person name="Kamiya K."/>
            <person name="Karasawa W."/>
            <person name="Kurita K."/>
            <person name="Katagiri S."/>
            <person name="Kikuta A."/>
            <person name="Kobayashi H."/>
            <person name="Kobayashi N."/>
            <person name="Machita K."/>
            <person name="Maehara T."/>
            <person name="Masukawa M."/>
            <person name="Mizubayashi T."/>
            <person name="Mukai Y."/>
            <person name="Nagasaki H."/>
            <person name="Nagata Y."/>
            <person name="Naito S."/>
            <person name="Nakashima M."/>
            <person name="Nakama Y."/>
            <person name="Nakamichi Y."/>
            <person name="Nakamura M."/>
            <person name="Meguro A."/>
            <person name="Negishi M."/>
            <person name="Ohta I."/>
            <person name="Ohta T."/>
            <person name="Okamoto M."/>
            <person name="Ono N."/>
            <person name="Saji S."/>
            <person name="Sakaguchi M."/>
            <person name="Sakai K."/>
            <person name="Shibata M."/>
            <person name="Shimokawa T."/>
            <person name="Song J."/>
            <person name="Takazaki Y."/>
            <person name="Terasawa K."/>
            <person name="Tsugane M."/>
            <person name="Tsuji K."/>
            <person name="Ueda S."/>
            <person name="Waki K."/>
            <person name="Yamagata H."/>
            <person name="Yamamoto M."/>
            <person name="Yamamoto S."/>
            <person name="Yamane H."/>
            <person name="Yoshiki S."/>
            <person name="Yoshihara R."/>
            <person name="Yukawa K."/>
            <person name="Zhong H."/>
            <person name="Yano M."/>
            <person name="Yuan Q."/>
            <person name="Ouyang S."/>
            <person name="Liu J."/>
            <person name="Jones K.M."/>
            <person name="Gansberger K."/>
            <person name="Moffat K."/>
            <person name="Hill J."/>
            <person name="Bera J."/>
            <person name="Fadrosh D."/>
            <person name="Jin S."/>
            <person name="Johri S."/>
            <person name="Kim M."/>
            <person name="Overton L."/>
            <person name="Reardon M."/>
            <person name="Tsitrin T."/>
            <person name="Vuong H."/>
            <person name="Weaver B."/>
            <person name="Ciecko A."/>
            <person name="Tallon L."/>
            <person name="Jackson J."/>
            <person name="Pai G."/>
            <person name="Aken S.V."/>
            <person name="Utterback T."/>
            <person name="Reidmuller S."/>
            <person name="Feldblyum T."/>
            <person name="Hsiao J."/>
            <person name="Zismann V."/>
            <person name="Iobst S."/>
            <person name="de Vazeille A.R."/>
            <person name="Buell C.R."/>
            <person name="Ying K."/>
            <person name="Li Y."/>
            <person name="Lu T."/>
            <person name="Huang Y."/>
            <person name="Zhao Q."/>
            <person name="Feng Q."/>
            <person name="Zhang L."/>
            <person name="Zhu J."/>
            <person name="Weng Q."/>
            <person name="Mu J."/>
            <person name="Lu Y."/>
            <person name="Fan D."/>
            <person name="Liu Y."/>
            <person name="Guan J."/>
            <person name="Zhang Y."/>
            <person name="Yu S."/>
            <person name="Liu X."/>
            <person name="Zhang Y."/>
            <person name="Hong G."/>
            <person name="Han B."/>
            <person name="Choisne N."/>
            <person name="Demange N."/>
            <person name="Orjeda G."/>
            <person name="Samain S."/>
            <person name="Cattolico L."/>
            <person name="Pelletier E."/>
            <person name="Couloux A."/>
            <person name="Segurens B."/>
            <person name="Wincker P."/>
            <person name="D'Hont A."/>
            <person name="Scarpelli C."/>
            <person name="Weissenbach J."/>
            <person name="Salanoubat M."/>
            <person name="Quetier F."/>
            <person name="Yu Y."/>
            <person name="Kim H.R."/>
            <person name="Rambo T."/>
            <person name="Currie J."/>
            <person name="Collura K."/>
            <person name="Luo M."/>
            <person name="Yang T."/>
            <person name="Ammiraju J.S.S."/>
            <person name="Engler F."/>
            <person name="Soderlund C."/>
            <person name="Wing R.A."/>
            <person name="Palmer L.E."/>
            <person name="de la Bastide M."/>
            <person name="Spiegel L."/>
            <person name="Nascimento L."/>
            <person name="Zutavern T."/>
            <person name="O'Shaughnessy A."/>
            <person name="Dike S."/>
            <person name="Dedhia N."/>
            <person name="Preston R."/>
            <person name="Balija V."/>
            <person name="McCombie W.R."/>
            <person name="Chow T."/>
            <person name="Chen H."/>
            <person name="Chung M."/>
            <person name="Chen C."/>
            <person name="Shaw J."/>
            <person name="Wu H."/>
            <person name="Hsiao K."/>
            <person name="Chao Y."/>
            <person name="Chu M."/>
            <person name="Cheng C."/>
            <person name="Hour A."/>
            <person name="Lee P."/>
            <person name="Lin S."/>
            <person name="Lin Y."/>
            <person name="Liou J."/>
            <person name="Liu S."/>
            <person name="Hsing Y."/>
            <person name="Raghuvanshi S."/>
            <person name="Mohanty A."/>
            <person name="Bharti A.K."/>
            <person name="Gaur A."/>
            <person name="Gupta V."/>
            <person name="Kumar D."/>
            <person name="Ravi V."/>
            <person name="Vij S."/>
            <person name="Kapur A."/>
            <person name="Khurana P."/>
            <person name="Khurana P."/>
            <person name="Khurana J.P."/>
            <person name="Tyagi A.K."/>
            <person name="Gaikwad K."/>
            <person name="Singh A."/>
            <person name="Dalal V."/>
            <person name="Srivastava S."/>
            <person name="Dixit A."/>
            <person name="Pal A.K."/>
            <person name="Ghazi I.A."/>
            <person name="Yadav M."/>
            <person name="Pandit A."/>
            <person name="Bhargava A."/>
            <person name="Sureshbabu K."/>
            <person name="Batra K."/>
            <person name="Sharma T.R."/>
            <person name="Mohapatra T."/>
            <person name="Singh N.K."/>
            <person name="Messing J."/>
            <person name="Nelson A.B."/>
            <person name="Fuks G."/>
            <person name="Kavchok S."/>
            <person name="Keizer G."/>
            <person name="Linton E."/>
            <person name="Llaca V."/>
            <person name="Song R."/>
            <person name="Tanyolac B."/>
            <person name="Young S."/>
            <person name="Ho-Il K."/>
            <person name="Hahn J.H."/>
            <person name="Sangsakoo G."/>
            <person name="Vanavichit A."/>
            <person name="de Mattos Luiz.A.T."/>
            <person name="Zimmer P.D."/>
            <person name="Malone G."/>
            <person name="Dellagostin O."/>
            <person name="de Oliveira A.C."/>
            <person name="Bevan M."/>
            <person name="Bancroft I."/>
            <person name="Minx P."/>
            <person name="Cordum H."/>
            <person name="Wilson R."/>
            <person name="Cheng Z."/>
            <person name="Jin W."/>
            <person name="Jiang J."/>
            <person name="Leong S.A."/>
            <person name="Iwama H."/>
            <person name="Gojobori T."/>
            <person name="Itoh T."/>
            <person name="Niimura Y."/>
            <person name="Fujii Y."/>
            <person name="Habara T."/>
            <person name="Sakai H."/>
            <person name="Sato Y."/>
            <person name="Wilson G."/>
            <person name="Kumar K."/>
            <person name="McCouch S."/>
            <person name="Juretic N."/>
            <person name="Hoen D."/>
            <person name="Wright S."/>
            <person name="Bruskiewich R."/>
            <person name="Bureau T."/>
            <person name="Miyao A."/>
            <person name="Hirochika H."/>
            <person name="Nishikawa T."/>
            <person name="Kadowaki K."/>
            <person name="Sugiura M."/>
            <person name="Burr B."/>
            <person name="Sasaki T."/>
        </authorList>
    </citation>
    <scope>NUCLEOTIDE SEQUENCE [LARGE SCALE GENOMIC DNA]</scope>
    <source>
        <strain evidence="5">cv. Nipponbare</strain>
    </source>
</reference>
<dbReference type="InterPro" id="IPR001584">
    <property type="entry name" value="Integrase_cat-core"/>
</dbReference>
<dbReference type="InterPro" id="IPR025314">
    <property type="entry name" value="DUF4219"/>
</dbReference>
<keyword evidence="1" id="KW-0378">Hydrolase</keyword>
<dbReference type="Gene3D" id="3.30.420.10">
    <property type="entry name" value="Ribonuclease H-like superfamily/Ribonuclease H"/>
    <property type="match status" value="1"/>
</dbReference>
<dbReference type="GO" id="GO:0003676">
    <property type="term" value="F:nucleic acid binding"/>
    <property type="evidence" value="ECO:0007669"/>
    <property type="project" value="InterPro"/>
</dbReference>
<dbReference type="InterPro" id="IPR012337">
    <property type="entry name" value="RNaseH-like_sf"/>
</dbReference>
<feature type="compositionally biased region" description="Pro residues" evidence="2">
    <location>
        <begin position="645"/>
        <end position="656"/>
    </location>
</feature>
<dbReference type="InterPro" id="IPR054722">
    <property type="entry name" value="PolX-like_BBD"/>
</dbReference>
<dbReference type="InterPro" id="IPR057670">
    <property type="entry name" value="SH3_retrovirus"/>
</dbReference>
<feature type="region of interest" description="Disordered" evidence="2">
    <location>
        <begin position="105"/>
        <end position="148"/>
    </location>
</feature>
<feature type="domain" description="Integrase catalytic" evidence="3">
    <location>
        <begin position="465"/>
        <end position="563"/>
    </location>
</feature>
<gene>
    <name evidence="4" type="primary">OSJNBa0013D02.17</name>
</gene>
<dbReference type="PROSITE" id="PS50994">
    <property type="entry name" value="INTEGRASE"/>
    <property type="match status" value="1"/>
</dbReference>
<dbReference type="EMBL" id="AC134232">
    <property type="protein sequence ID" value="AAO17007.1"/>
    <property type="molecule type" value="Genomic_DNA"/>
</dbReference>
<feature type="region of interest" description="Disordered" evidence="2">
    <location>
        <begin position="355"/>
        <end position="374"/>
    </location>
</feature>
<dbReference type="Pfam" id="PF22936">
    <property type="entry name" value="Pol_BBD"/>
    <property type="match status" value="1"/>
</dbReference>
<sequence length="1002" mass="109792">MSVGQSQRSVASSARLRQEAKLAAAEERERAAAETAAMVARVSRLAAAELAAARAEVEAAAAAVAELKALHDSSSSSSVSAYDIPADELMREIARERAEQWAAAQPHACGGGSQDGRGRAGGVPGGSARGVGSPDGLGHAACVSPSPDRYHEHHGIQAVIREVGPGGGWPTLTKTNYVEWAVVMRVRLQVQHMWEAVRYGNVDYDEDRWALDALIVAVPPVMQFSLSQKRTAKEAWDAIVAARIGSDRARKSTLQALRKEWENLAFKPGEDKMVQYDDDTYDEERAVEKLFCCIPEKYRQIARSIESLLDLSTMSIEEAKGRIKVVDGDEPQLLSGSITIGGKLHLTREQWEACQDDGRKRESSSSTGGRNVRGSVKFGDASGVEIKGVGSVTFTAKSGEHMMLTGVYYIPALRNSIISVGQLDENGSRVLVEHEVMRIWDRRRRLLAKQGRGCRRHQAWAGCCGRKLRMLRTDNGGEFASYCVDEGIQHHYSAPYSPQQNGVVEQRNQTVLVMARALLKQRGMPAIFWGEPVVTAVYILNRSPTKALDATSRSPRELGHIGKLHDRSTLGVFIGYAEGLKAYRILDPKTQRVRTARDVVFDEGRGWAWDKAVDDGSTPTYDDFTVEYVHFEGAGGVGSSSSPSVPTPVPKPPPTPAATHSRATTSAATSSSPTPPQPATPRTPAPTATPPGTSTPTPARVEHSPMEFATPLSHDEERIDVYHDGELLRYRTMEDLLGNQPVLGLVPRDLEAQLLLAVTTVSLGLSQRPRDTHHGVPQCSRRWTRLRRTAPGSLLTSLVVTARSPLSLTHDRYQANDYYLKNLIVEWCEGVLSSGNGNREYYQLDQRKESFKLVLEKVTTFLQKDVDQNQTVDVRGLSKVESRVVVLSVLRKIKEKYLLGRAVQDDVVIITGHGKASSAKAETSVVEVEHAIVAVLTDELGLEVLIGPGSRPASSKPTVPARSRSHLDLASKHFSRRPQGMIKIPINSLNHWLKRKAVRTVQ</sequence>
<feature type="compositionally biased region" description="Gly residues" evidence="2">
    <location>
        <begin position="109"/>
        <end position="135"/>
    </location>
</feature>
<evidence type="ECO:0000313" key="4">
    <source>
        <dbReference type="EMBL" id="AAO17007.1"/>
    </source>
</evidence>
<evidence type="ECO:0000256" key="1">
    <source>
        <dbReference type="ARBA" id="ARBA00022670"/>
    </source>
</evidence>
<evidence type="ECO:0000313" key="5">
    <source>
        <dbReference type="Proteomes" id="UP000000763"/>
    </source>
</evidence>
<feature type="compositionally biased region" description="Low complexity" evidence="2">
    <location>
        <begin position="690"/>
        <end position="699"/>
    </location>
</feature>
<dbReference type="GO" id="GO:0008233">
    <property type="term" value="F:peptidase activity"/>
    <property type="evidence" value="ECO:0007669"/>
    <property type="project" value="UniProtKB-KW"/>
</dbReference>
<accession>Q8GZY5</accession>
<dbReference type="InterPro" id="IPR039537">
    <property type="entry name" value="Retrotran_Ty1/copia-like"/>
</dbReference>
<name>Q8GZY5_ORYSJ</name>
<dbReference type="AlphaFoldDB" id="Q8GZY5"/>
<dbReference type="PANTHER" id="PTHR42648:SF25">
    <property type="entry name" value="RNA-DIRECTED DNA POLYMERASE"/>
    <property type="match status" value="1"/>
</dbReference>
<dbReference type="Pfam" id="PF25597">
    <property type="entry name" value="SH3_retrovirus"/>
    <property type="match status" value="1"/>
</dbReference>
<organism evidence="4 5">
    <name type="scientific">Oryza sativa subsp. japonica</name>
    <name type="common">Rice</name>
    <dbReference type="NCBI Taxonomy" id="39947"/>
    <lineage>
        <taxon>Eukaryota</taxon>
        <taxon>Viridiplantae</taxon>
        <taxon>Streptophyta</taxon>
        <taxon>Embryophyta</taxon>
        <taxon>Tracheophyta</taxon>
        <taxon>Spermatophyta</taxon>
        <taxon>Magnoliopsida</taxon>
        <taxon>Liliopsida</taxon>
        <taxon>Poales</taxon>
        <taxon>Poaceae</taxon>
        <taxon>BOP clade</taxon>
        <taxon>Oryzoideae</taxon>
        <taxon>Oryzeae</taxon>
        <taxon>Oryzinae</taxon>
        <taxon>Oryza</taxon>
        <taxon>Oryza sativa</taxon>
    </lineage>
</organism>
<evidence type="ECO:0000259" key="3">
    <source>
        <dbReference type="PROSITE" id="PS50994"/>
    </source>
</evidence>
<dbReference type="InterPro" id="IPR036397">
    <property type="entry name" value="RNaseH_sf"/>
</dbReference>
<protein>
    <submittedName>
        <fullName evidence="4">Gag-pol polyprotein</fullName>
    </submittedName>
</protein>
<dbReference type="GO" id="GO:0006508">
    <property type="term" value="P:proteolysis"/>
    <property type="evidence" value="ECO:0007669"/>
    <property type="project" value="UniProtKB-KW"/>
</dbReference>
<proteinExistence type="predicted"/>
<feature type="compositionally biased region" description="Low complexity" evidence="2">
    <location>
        <begin position="657"/>
        <end position="672"/>
    </location>
</feature>
<dbReference type="Proteomes" id="UP000000763">
    <property type="component" value="Chromosome 3"/>
</dbReference>
<dbReference type="PANTHER" id="PTHR42648">
    <property type="entry name" value="TRANSPOSASE, PUTATIVE-RELATED"/>
    <property type="match status" value="1"/>
</dbReference>
<dbReference type="Pfam" id="PF13961">
    <property type="entry name" value="DUF4219"/>
    <property type="match status" value="1"/>
</dbReference>
<dbReference type="GO" id="GO:0015074">
    <property type="term" value="P:DNA integration"/>
    <property type="evidence" value="ECO:0007669"/>
    <property type="project" value="InterPro"/>
</dbReference>
<feature type="region of interest" description="Disordered" evidence="2">
    <location>
        <begin position="636"/>
        <end position="702"/>
    </location>
</feature>
<keyword evidence="1" id="KW-0645">Protease</keyword>
<reference evidence="5" key="2">
    <citation type="journal article" date="2008" name="Nucleic Acids Res.">
        <title>The rice annotation project database (RAP-DB): 2008 update.</title>
        <authorList>
            <consortium name="The rice annotation project (RAP)"/>
        </authorList>
    </citation>
    <scope>GENOME REANNOTATION</scope>
    <source>
        <strain evidence="5">cv. Nipponbare</strain>
    </source>
</reference>
<evidence type="ECO:0000256" key="2">
    <source>
        <dbReference type="SAM" id="MobiDB-lite"/>
    </source>
</evidence>